<organism evidence="2 3">
    <name type="scientific">Rhizophagus irregularis</name>
    <dbReference type="NCBI Taxonomy" id="588596"/>
    <lineage>
        <taxon>Eukaryota</taxon>
        <taxon>Fungi</taxon>
        <taxon>Fungi incertae sedis</taxon>
        <taxon>Mucoromycota</taxon>
        <taxon>Glomeromycotina</taxon>
        <taxon>Glomeromycetes</taxon>
        <taxon>Glomerales</taxon>
        <taxon>Glomeraceae</taxon>
        <taxon>Rhizophagus</taxon>
    </lineage>
</organism>
<proteinExistence type="predicted"/>
<reference evidence="2 3" key="2">
    <citation type="submission" date="2017-10" db="EMBL/GenBank/DDBJ databases">
        <title>Extensive intraspecific genome diversity in a model arbuscular mycorrhizal fungus.</title>
        <authorList>
            <person name="Chen E.C.H."/>
            <person name="Morin E."/>
            <person name="Baudet D."/>
            <person name="Noel J."/>
            <person name="Ndikumana S."/>
            <person name="Charron P."/>
            <person name="St-Onge C."/>
            <person name="Giorgi J."/>
            <person name="Grigoriev I.V."/>
            <person name="Roux C."/>
            <person name="Martin F.M."/>
            <person name="Corradi N."/>
        </authorList>
    </citation>
    <scope>NUCLEOTIDE SEQUENCE [LARGE SCALE GENOMIC DNA]</scope>
    <source>
        <strain evidence="2 3">C2</strain>
    </source>
</reference>
<dbReference type="VEuPathDB" id="FungiDB:FUN_009183"/>
<protein>
    <submittedName>
        <fullName evidence="2">Uncharacterized protein</fullName>
    </submittedName>
</protein>
<comment type="caution">
    <text evidence="2">The sequence shown here is derived from an EMBL/GenBank/DDBJ whole genome shotgun (WGS) entry which is preliminary data.</text>
</comment>
<feature type="region of interest" description="Disordered" evidence="1">
    <location>
        <begin position="67"/>
        <end position="92"/>
    </location>
</feature>
<evidence type="ECO:0000313" key="2">
    <source>
        <dbReference type="EMBL" id="PKK72729.1"/>
    </source>
</evidence>
<dbReference type="VEuPathDB" id="FungiDB:RhiirFUN_007984"/>
<evidence type="ECO:0000256" key="1">
    <source>
        <dbReference type="SAM" id="MobiDB-lite"/>
    </source>
</evidence>
<sequence>MNMRKKTMCEYMNGSRTARRSQTGARHFDEFRTHFWEDAFDRAKDHLTEEVAIKEVVHVWNHHLAPPLSRDTGNPAGGGNNTAMSSVQSPSYDYATDNQCSSNIIHYIHLLLKMLSNYRILRNIKDTWHIWKKQFIQRSREKVVNEQETHRKNRFQTITKYQEGVVTVVDSEAIKWSEETINEKGPIYKRPHENEEKITSNKIKNRNEEMTREEAGTSTSPIKIDTYGKEKFANENTTQEEVLNSVVETSDIFGKVKFPAYYDKLKSIWHTRDAEANYFIIDMGDKEILNQVHELLSEDELLSLRERLILTDEDECISVETRRYMTLFDEIIKEECYHDNDLMEDMEGENDIITDEEEFEKVIAKMEEKVHQLDSLSEKFHYLSNSFPIPAESYDQSKMPDMFIVKSVSSHLDTITKMNGIMKNAPERTWTAHILSYLFFVTFCFIDSLQYFSCERDISTKIDIQDNGYKADGVLELYERFKRIPLFLFEVSDGPINPGKIHGDRVKLMNEGVFALNKFIMSTELPKWKVCDKLGVFLAQGFDDKVIIGQIIFIGPGLYIFSPFTFPALTIPTSNTNLGHAPRLIRTLLCLRFNIIKKIEMFKKFAKEGQQCYVNPRTKYATGITPGRLRVVTFAQFIPKVSKETSKVNSGKGRGL</sequence>
<dbReference type="AlphaFoldDB" id="A0A2N1NFT1"/>
<reference evidence="2 3" key="1">
    <citation type="submission" date="2016-04" db="EMBL/GenBank/DDBJ databases">
        <title>Genome analyses suggest a sexual origin of heterokaryosis in a supposedly ancient asexual fungus.</title>
        <authorList>
            <person name="Ropars J."/>
            <person name="Sedzielewska K."/>
            <person name="Noel J."/>
            <person name="Charron P."/>
            <person name="Farinelli L."/>
            <person name="Marton T."/>
            <person name="Kruger M."/>
            <person name="Pelin A."/>
            <person name="Brachmann A."/>
            <person name="Corradi N."/>
        </authorList>
    </citation>
    <scope>NUCLEOTIDE SEQUENCE [LARGE SCALE GENOMIC DNA]</scope>
    <source>
        <strain evidence="2 3">C2</strain>
    </source>
</reference>
<name>A0A2N1NFT1_9GLOM</name>
<dbReference type="VEuPathDB" id="FungiDB:RhiirA1_507310"/>
<dbReference type="Proteomes" id="UP000233469">
    <property type="component" value="Unassembled WGS sequence"/>
</dbReference>
<dbReference type="EMBL" id="LLXL01000419">
    <property type="protein sequence ID" value="PKK72729.1"/>
    <property type="molecule type" value="Genomic_DNA"/>
</dbReference>
<evidence type="ECO:0000313" key="3">
    <source>
        <dbReference type="Proteomes" id="UP000233469"/>
    </source>
</evidence>
<gene>
    <name evidence="2" type="ORF">RhiirC2_710152</name>
</gene>
<accession>A0A2N1NFT1</accession>